<name>W0RSR1_9BACT</name>
<dbReference type="RefSeq" id="WP_025414815.1">
    <property type="nucleotide sequence ID" value="NZ_CP007130.1"/>
</dbReference>
<dbReference type="GO" id="GO:0008115">
    <property type="term" value="F:sarcosine oxidase activity"/>
    <property type="evidence" value="ECO:0007669"/>
    <property type="project" value="TreeGrafter"/>
</dbReference>
<evidence type="ECO:0000313" key="7">
    <source>
        <dbReference type="Proteomes" id="UP000019151"/>
    </source>
</evidence>
<dbReference type="eggNOG" id="COG0665">
    <property type="taxonomic scope" value="Bacteria"/>
</dbReference>
<proteinExistence type="predicted"/>
<dbReference type="AlphaFoldDB" id="W0RSR1"/>
<dbReference type="Pfam" id="PF01266">
    <property type="entry name" value="DAO"/>
    <property type="match status" value="1"/>
</dbReference>
<dbReference type="Gene3D" id="3.30.9.10">
    <property type="entry name" value="D-Amino Acid Oxidase, subunit A, domain 2"/>
    <property type="match status" value="1"/>
</dbReference>
<evidence type="ECO:0000313" key="6">
    <source>
        <dbReference type="EMBL" id="AHG93512.1"/>
    </source>
</evidence>
<dbReference type="HOGENOM" id="CLU_007884_2_1_0"/>
<keyword evidence="6" id="KW-0614">Plasmid</keyword>
<sequence>MTSFDVVVAGLGAMGSAAAFELARRGASVLGLDRFAPPHASGSSHGRARIIREAYFEDPLYVPLVRRAYERWAELERLAGRTLLVPTGGLMLGPPDGVVVAGALRSAREHGLPHELLDAREVHHRVPGLRVTSDMVGVWEPRAGFLVPEAVIAAHLALAADHGAELRVEEPVRTWDAAGDGVVVTTARGTYRARRLVLAAGAWMSSLLGAASPPLVVERMVQHWFRPARDTGLYAPSRFPIFLCEYAPGRTWYGFPDVGDGVKVALHHQGEPADADTLRRTVAPAEIAYVHALLRTFLPDADGAHAESAVCMYTNTPDEHFVVDRHPAWPQVIVASACSGHGFKFSSAIGEILADMALGERPTFDLAPFRISRFAHGVVAHEGTRHRRSDA</sequence>
<dbReference type="InterPro" id="IPR006076">
    <property type="entry name" value="FAD-dep_OxRdtase"/>
</dbReference>
<dbReference type="InterPro" id="IPR036188">
    <property type="entry name" value="FAD/NAD-bd_sf"/>
</dbReference>
<organism evidence="6 7">
    <name type="scientific">Gemmatirosa kalamazoonensis</name>
    <dbReference type="NCBI Taxonomy" id="861299"/>
    <lineage>
        <taxon>Bacteria</taxon>
        <taxon>Pseudomonadati</taxon>
        <taxon>Gemmatimonadota</taxon>
        <taxon>Gemmatimonadia</taxon>
        <taxon>Gemmatimonadales</taxon>
        <taxon>Gemmatimonadaceae</taxon>
        <taxon>Gemmatirosa</taxon>
    </lineage>
</organism>
<protein>
    <submittedName>
        <fullName evidence="6">FAD dependent oxidoreductase</fullName>
    </submittedName>
</protein>
<dbReference type="InParanoid" id="W0RSR1"/>
<evidence type="ECO:0000259" key="5">
    <source>
        <dbReference type="Pfam" id="PF01266"/>
    </source>
</evidence>
<dbReference type="SUPFAM" id="SSF54373">
    <property type="entry name" value="FAD-linked reductases, C-terminal domain"/>
    <property type="match status" value="1"/>
</dbReference>
<evidence type="ECO:0000256" key="3">
    <source>
        <dbReference type="ARBA" id="ARBA00022827"/>
    </source>
</evidence>
<feature type="domain" description="FAD dependent oxidoreductase" evidence="5">
    <location>
        <begin position="5"/>
        <end position="356"/>
    </location>
</feature>
<reference evidence="6 7" key="1">
    <citation type="journal article" date="2014" name="Genome Announc.">
        <title>Genome Sequence and Methylome of Soil Bacterium Gemmatirosa kalamazoonensis KBS708T, a Member of the Rarely Cultivated Gemmatimonadetes Phylum.</title>
        <authorList>
            <person name="Debruyn J.M."/>
            <person name="Radosevich M."/>
            <person name="Wommack K.E."/>
            <person name="Polson S.W."/>
            <person name="Hauser L.J."/>
            <person name="Fawaz M.N."/>
            <person name="Korlach J."/>
            <person name="Tsai Y.C."/>
        </authorList>
    </citation>
    <scope>NUCLEOTIDE SEQUENCE [LARGE SCALE GENOMIC DNA]</scope>
    <source>
        <strain evidence="6 7">KBS708</strain>
        <plasmid evidence="7">Plasmid 2</plasmid>
    </source>
</reference>
<keyword evidence="4" id="KW-0560">Oxidoreductase</keyword>
<dbReference type="PANTHER" id="PTHR10961">
    <property type="entry name" value="PEROXISOMAL SARCOSINE OXIDASE"/>
    <property type="match status" value="1"/>
</dbReference>
<evidence type="ECO:0000256" key="4">
    <source>
        <dbReference type="ARBA" id="ARBA00023002"/>
    </source>
</evidence>
<dbReference type="Proteomes" id="UP000019151">
    <property type="component" value="Plasmid 2"/>
</dbReference>
<dbReference type="SUPFAM" id="SSF51905">
    <property type="entry name" value="FAD/NAD(P)-binding domain"/>
    <property type="match status" value="1"/>
</dbReference>
<dbReference type="GO" id="GO:0050660">
    <property type="term" value="F:flavin adenine dinucleotide binding"/>
    <property type="evidence" value="ECO:0007669"/>
    <property type="project" value="InterPro"/>
</dbReference>
<dbReference type="InterPro" id="IPR045170">
    <property type="entry name" value="MTOX"/>
</dbReference>
<gene>
    <name evidence="6" type="ORF">J421_5977</name>
</gene>
<accession>W0RSR1</accession>
<keyword evidence="7" id="KW-1185">Reference proteome</keyword>
<dbReference type="PANTHER" id="PTHR10961:SF7">
    <property type="entry name" value="FAD DEPENDENT OXIDOREDUCTASE DOMAIN-CONTAINING PROTEIN"/>
    <property type="match status" value="1"/>
</dbReference>
<keyword evidence="3" id="KW-0274">FAD</keyword>
<evidence type="ECO:0000256" key="2">
    <source>
        <dbReference type="ARBA" id="ARBA00022630"/>
    </source>
</evidence>
<dbReference type="NCBIfam" id="NF008425">
    <property type="entry name" value="PRK11259.1"/>
    <property type="match status" value="1"/>
</dbReference>
<geneLocation type="plasmid" evidence="6 7">
    <name>2</name>
</geneLocation>
<dbReference type="EMBL" id="CP007130">
    <property type="protein sequence ID" value="AHG93512.1"/>
    <property type="molecule type" value="Genomic_DNA"/>
</dbReference>
<comment type="cofactor">
    <cofactor evidence="1">
        <name>FAD</name>
        <dbReference type="ChEBI" id="CHEBI:57692"/>
    </cofactor>
</comment>
<dbReference type="Gene3D" id="3.50.50.60">
    <property type="entry name" value="FAD/NAD(P)-binding domain"/>
    <property type="match status" value="1"/>
</dbReference>
<dbReference type="OrthoDB" id="9794226at2"/>
<evidence type="ECO:0000256" key="1">
    <source>
        <dbReference type="ARBA" id="ARBA00001974"/>
    </source>
</evidence>
<dbReference type="KEGG" id="gba:J421_5977"/>
<dbReference type="PATRIC" id="fig|861299.3.peg.6029"/>
<keyword evidence="2" id="KW-0285">Flavoprotein</keyword>